<evidence type="ECO:0000313" key="1">
    <source>
        <dbReference type="EMBL" id="GEU78169.1"/>
    </source>
</evidence>
<dbReference type="InterPro" id="IPR036397">
    <property type="entry name" value="RNaseH_sf"/>
</dbReference>
<name>A0A6L2MXP7_TANCI</name>
<dbReference type="InterPro" id="IPR021109">
    <property type="entry name" value="Peptidase_aspartic_dom_sf"/>
</dbReference>
<proteinExistence type="predicted"/>
<comment type="caution">
    <text evidence="1">The sequence shown here is derived from an EMBL/GenBank/DDBJ whole genome shotgun (WGS) entry which is preliminary data.</text>
</comment>
<reference evidence="1" key="1">
    <citation type="journal article" date="2019" name="Sci. Rep.">
        <title>Draft genome of Tanacetum cinerariifolium, the natural source of mosquito coil.</title>
        <authorList>
            <person name="Yamashiro T."/>
            <person name="Shiraishi A."/>
            <person name="Satake H."/>
            <person name="Nakayama K."/>
        </authorList>
    </citation>
    <scope>NUCLEOTIDE SEQUENCE</scope>
</reference>
<dbReference type="GO" id="GO:0003676">
    <property type="term" value="F:nucleic acid binding"/>
    <property type="evidence" value="ECO:0007669"/>
    <property type="project" value="InterPro"/>
</dbReference>
<dbReference type="GO" id="GO:0003964">
    <property type="term" value="F:RNA-directed DNA polymerase activity"/>
    <property type="evidence" value="ECO:0007669"/>
    <property type="project" value="UniProtKB-KW"/>
</dbReference>
<accession>A0A6L2MXP7</accession>
<dbReference type="Gene3D" id="2.40.70.10">
    <property type="entry name" value="Acid Proteases"/>
    <property type="match status" value="1"/>
</dbReference>
<keyword evidence="1" id="KW-0548">Nucleotidyltransferase</keyword>
<keyword evidence="1" id="KW-0695">RNA-directed DNA polymerase</keyword>
<gene>
    <name evidence="1" type="ORF">Tci_050147</name>
</gene>
<dbReference type="PANTHER" id="PTHR33067">
    <property type="entry name" value="RNA-DIRECTED DNA POLYMERASE-RELATED"/>
    <property type="match status" value="1"/>
</dbReference>
<dbReference type="AlphaFoldDB" id="A0A6L2MXP7"/>
<dbReference type="EMBL" id="BKCJ010007619">
    <property type="protein sequence ID" value="GEU78169.1"/>
    <property type="molecule type" value="Genomic_DNA"/>
</dbReference>
<dbReference type="PANTHER" id="PTHR33067:SF35">
    <property type="entry name" value="ASPARTIC PEPTIDASE DDI1-TYPE DOMAIN-CONTAINING PROTEIN"/>
    <property type="match status" value="1"/>
</dbReference>
<protein>
    <submittedName>
        <fullName evidence="1">Reverse transcriptase domain-containing protein</fullName>
    </submittedName>
</protein>
<dbReference type="Gene3D" id="3.30.420.10">
    <property type="entry name" value="Ribonuclease H-like superfamily/Ribonuclease H"/>
    <property type="match status" value="1"/>
</dbReference>
<keyword evidence="1" id="KW-0808">Transferase</keyword>
<sequence length="651" mass="73818">MPRDYLRIIESKSKVRNSRNKQVVSRVSTNTSSTNITQFTEVVTLTDAVKDLLRQNKTPTSAFVKAVKDSCVTCGGPHPYYNCTAIDGNAFKDNIQEYVSAGAPKPTIPYPSRVKKQKLCEKYDNLALKFVEIFRKLHFDLSFTDALLNMPKFALMFKNILNNKEKLFDLATTLVNKNCAAVILKKLPEKLEDPDKFLIPCDFSELVECLALADLGASINLMPLSIWEKLSLPNLLLLVDYVVDPRVPLILGRPFLRIGRALIDVYGEELTLRVDDEEITFKEYVQKVLGFLEIPKSGNPTPISDPIIALSSLSLTPFEGGDFILEEIEACLTSKLIPSGIDDTDFDPEGDIHLLEKLLNDDSSSSPLLLKELNVKEIKSSIDEPPELELKDLPSHLEYAFLEGTDKLPIIIAKNLKDDEKARLLKMDFSDTFRFQLTRETKKISPSLALMERLPTGACLSVYAMLRARSKENLAADHLSRLEDPHQDELEKKEITKTFPLKTLGENRALWSKKLDDALWAFCTAFKTPSGCTPYKLVYGKAFHLPIELEHKACWALKHCNFDLKTAGDHRKVQLNELNELRDQAYENSLIYKEKTKKIHDSKIKNRVFNVGDRFLLFNSRLKIFSGKLKTCWTRPFTVAQVFPYGTIDLS</sequence>
<organism evidence="1">
    <name type="scientific">Tanacetum cinerariifolium</name>
    <name type="common">Dalmatian daisy</name>
    <name type="synonym">Chrysanthemum cinerariifolium</name>
    <dbReference type="NCBI Taxonomy" id="118510"/>
    <lineage>
        <taxon>Eukaryota</taxon>
        <taxon>Viridiplantae</taxon>
        <taxon>Streptophyta</taxon>
        <taxon>Embryophyta</taxon>
        <taxon>Tracheophyta</taxon>
        <taxon>Spermatophyta</taxon>
        <taxon>Magnoliopsida</taxon>
        <taxon>eudicotyledons</taxon>
        <taxon>Gunneridae</taxon>
        <taxon>Pentapetalae</taxon>
        <taxon>asterids</taxon>
        <taxon>campanulids</taxon>
        <taxon>Asterales</taxon>
        <taxon>Asteraceae</taxon>
        <taxon>Asteroideae</taxon>
        <taxon>Anthemideae</taxon>
        <taxon>Anthemidinae</taxon>
        <taxon>Tanacetum</taxon>
    </lineage>
</organism>